<accession>A0ABY4EX13</accession>
<dbReference type="PANTHER" id="PTHR13799">
    <property type="entry name" value="NGG1 INTERACTING FACTOR 3"/>
    <property type="match status" value="1"/>
</dbReference>
<dbReference type="Pfam" id="PF01784">
    <property type="entry name" value="DUF34_NIF3"/>
    <property type="match status" value="1"/>
</dbReference>
<gene>
    <name evidence="4" type="ORF">MUN88_20465</name>
</gene>
<dbReference type="EMBL" id="CP095072">
    <property type="protein sequence ID" value="UOQ48378.1"/>
    <property type="molecule type" value="Genomic_DNA"/>
</dbReference>
<dbReference type="Gene3D" id="3.40.1390.30">
    <property type="entry name" value="NIF3 (NGG1p interacting factor 3)-like"/>
    <property type="match status" value="2"/>
</dbReference>
<proteinExistence type="inferred from homology"/>
<evidence type="ECO:0000256" key="1">
    <source>
        <dbReference type="ARBA" id="ARBA00006964"/>
    </source>
</evidence>
<name>A0ABY4EX13_9BACI</name>
<evidence type="ECO:0000313" key="5">
    <source>
        <dbReference type="Proteomes" id="UP000831782"/>
    </source>
</evidence>
<protein>
    <recommendedName>
        <fullName evidence="2">GTP cyclohydrolase 1 type 2 homolog</fullName>
    </recommendedName>
</protein>
<dbReference type="PANTHER" id="PTHR13799:SF14">
    <property type="entry name" value="GTP CYCLOHYDROLASE 1 TYPE 2 HOMOLOG"/>
    <property type="match status" value="1"/>
</dbReference>
<comment type="similarity">
    <text evidence="1">Belongs to the GTP cyclohydrolase I type 2/NIF3 family.</text>
</comment>
<dbReference type="SUPFAM" id="SSF102705">
    <property type="entry name" value="NIF3 (NGG1p interacting factor 3)-like"/>
    <property type="match status" value="1"/>
</dbReference>
<evidence type="ECO:0000256" key="3">
    <source>
        <dbReference type="ARBA" id="ARBA00022723"/>
    </source>
</evidence>
<evidence type="ECO:0000256" key="2">
    <source>
        <dbReference type="ARBA" id="ARBA00022112"/>
    </source>
</evidence>
<reference evidence="4 5" key="1">
    <citation type="submission" date="2022-04" db="EMBL/GenBank/DDBJ databases">
        <title>Gracilibacillus sp. isolated from saltern.</title>
        <authorList>
            <person name="Won M."/>
            <person name="Lee C.-M."/>
            <person name="Woen H.-Y."/>
            <person name="Kwon S.-W."/>
        </authorList>
    </citation>
    <scope>NUCLEOTIDE SEQUENCE [LARGE SCALE GENOMIC DNA]</scope>
    <source>
        <strain evidence="4 5">SSWR10-1</strain>
    </source>
</reference>
<sequence length="262" mass="30109">MLTVDEVIKILKQYAPLIENSSDALLYGKPEQDVSKIVVTFMPTIEVIQQAIQSNADLLICHEGIYYSHQNNLYRENNIIYQRKHRLIVENDLAIFRLHDHIHQYRPDGIMQGLIDRLRWQNNLEIHRDTYSLFKVADHSLSDIIQELKQKLVLPYVRYIGDLSKPVERIALMVGFRGNAANTIPACEVDQADLVIYGEGPEWETPEYIRDAITIGENKAAIIIGHLESEESGMKYISELLRTHISSTSITYQANKRCISFA</sequence>
<dbReference type="InterPro" id="IPR002678">
    <property type="entry name" value="DUF34/NIF3"/>
</dbReference>
<keyword evidence="5" id="KW-1185">Reference proteome</keyword>
<dbReference type="Proteomes" id="UP000831782">
    <property type="component" value="Chromosome"/>
</dbReference>
<dbReference type="RefSeq" id="WP_244718806.1">
    <property type="nucleotide sequence ID" value="NZ_CP095072.1"/>
</dbReference>
<organism evidence="4 5">
    <name type="scientific">Gracilibacillus caseinilyticus</name>
    <dbReference type="NCBI Taxonomy" id="2932256"/>
    <lineage>
        <taxon>Bacteria</taxon>
        <taxon>Bacillati</taxon>
        <taxon>Bacillota</taxon>
        <taxon>Bacilli</taxon>
        <taxon>Bacillales</taxon>
        <taxon>Bacillaceae</taxon>
        <taxon>Gracilibacillus</taxon>
    </lineage>
</organism>
<evidence type="ECO:0000313" key="4">
    <source>
        <dbReference type="EMBL" id="UOQ48378.1"/>
    </source>
</evidence>
<keyword evidence="3" id="KW-0479">Metal-binding</keyword>
<dbReference type="InterPro" id="IPR036069">
    <property type="entry name" value="DUF34/NIF3_sf"/>
</dbReference>